<keyword evidence="2" id="KW-0732">Signal</keyword>
<keyword evidence="1" id="KW-0812">Transmembrane</keyword>
<sequence>MKYGLSLAVSALLLFAMPTVAWAAEDEKASAPAGIGLLILMLGILAIAIVGGYYIRQNQLAAEEERKAKEQ</sequence>
<evidence type="ECO:0008006" key="5">
    <source>
        <dbReference type="Google" id="ProtNLM"/>
    </source>
</evidence>
<organism evidence="3 4">
    <name type="scientific">Candidatus Thermofonsia Clade 1 bacterium</name>
    <dbReference type="NCBI Taxonomy" id="2364210"/>
    <lineage>
        <taxon>Bacteria</taxon>
        <taxon>Bacillati</taxon>
        <taxon>Chloroflexota</taxon>
        <taxon>Candidatus Thermofontia</taxon>
        <taxon>Candidatus Thermofonsia Clade 1</taxon>
    </lineage>
</organism>
<keyword evidence="1" id="KW-1133">Transmembrane helix</keyword>
<name>A0A2M8PIM7_9CHLR</name>
<evidence type="ECO:0000256" key="1">
    <source>
        <dbReference type="SAM" id="Phobius"/>
    </source>
</evidence>
<dbReference type="Proteomes" id="UP000229681">
    <property type="component" value="Unassembled WGS sequence"/>
</dbReference>
<protein>
    <recommendedName>
        <fullName evidence="5">CcmD family protein</fullName>
    </recommendedName>
</protein>
<dbReference type="EMBL" id="PGTM01000003">
    <property type="protein sequence ID" value="PJF37396.1"/>
    <property type="molecule type" value="Genomic_DNA"/>
</dbReference>
<reference evidence="3 4" key="1">
    <citation type="submission" date="2017-11" db="EMBL/GenBank/DDBJ databases">
        <title>Evolution of Phototrophy in the Chloroflexi Phylum Driven by Horizontal Gene Transfer.</title>
        <authorList>
            <person name="Ward L.M."/>
            <person name="Hemp J."/>
            <person name="Shih P.M."/>
            <person name="Mcglynn S.E."/>
            <person name="Fischer W."/>
        </authorList>
    </citation>
    <scope>NUCLEOTIDE SEQUENCE [LARGE SCALE GENOMIC DNA]</scope>
    <source>
        <strain evidence="3">JP3_13</strain>
    </source>
</reference>
<feature type="signal peptide" evidence="2">
    <location>
        <begin position="1"/>
        <end position="23"/>
    </location>
</feature>
<evidence type="ECO:0000313" key="4">
    <source>
        <dbReference type="Proteomes" id="UP000229681"/>
    </source>
</evidence>
<feature type="chain" id="PRO_5014986814" description="CcmD family protein" evidence="2">
    <location>
        <begin position="24"/>
        <end position="71"/>
    </location>
</feature>
<dbReference type="AlphaFoldDB" id="A0A2M8PIM7"/>
<accession>A0A2M8PIM7</accession>
<gene>
    <name evidence="3" type="ORF">CUN49_00615</name>
</gene>
<evidence type="ECO:0000256" key="2">
    <source>
        <dbReference type="SAM" id="SignalP"/>
    </source>
</evidence>
<evidence type="ECO:0000313" key="3">
    <source>
        <dbReference type="EMBL" id="PJF37396.1"/>
    </source>
</evidence>
<keyword evidence="1" id="KW-0472">Membrane</keyword>
<proteinExistence type="predicted"/>
<feature type="transmembrane region" description="Helical" evidence="1">
    <location>
        <begin position="33"/>
        <end position="55"/>
    </location>
</feature>
<comment type="caution">
    <text evidence="3">The sequence shown here is derived from an EMBL/GenBank/DDBJ whole genome shotgun (WGS) entry which is preliminary data.</text>
</comment>